<gene>
    <name evidence="1" type="ORF">Tci_007750</name>
</gene>
<name>A0A6L2JGF5_TANCI</name>
<proteinExistence type="predicted"/>
<comment type="caution">
    <text evidence="1">The sequence shown here is derived from an EMBL/GenBank/DDBJ whole genome shotgun (WGS) entry which is preliminary data.</text>
</comment>
<accession>A0A6L2JGF5</accession>
<dbReference type="AlphaFoldDB" id="A0A6L2JGF5"/>
<sequence length="97" mass="11223">MWRINLIGRALGDATDGGRSNNGSQVIKEFTWVRLKFRLSATWCGNRPCGRLLLMFVPELRIELRGCDEFIWVWLKLRLSATWRGSRLGLGRLSEDE</sequence>
<protein>
    <submittedName>
        <fullName evidence="1">Uncharacterized protein</fullName>
    </submittedName>
</protein>
<dbReference type="EMBL" id="BKCJ010000729">
    <property type="protein sequence ID" value="GEU35772.1"/>
    <property type="molecule type" value="Genomic_DNA"/>
</dbReference>
<evidence type="ECO:0000313" key="1">
    <source>
        <dbReference type="EMBL" id="GEU35772.1"/>
    </source>
</evidence>
<reference evidence="1" key="1">
    <citation type="journal article" date="2019" name="Sci. Rep.">
        <title>Draft genome of Tanacetum cinerariifolium, the natural source of mosquito coil.</title>
        <authorList>
            <person name="Yamashiro T."/>
            <person name="Shiraishi A."/>
            <person name="Satake H."/>
            <person name="Nakayama K."/>
        </authorList>
    </citation>
    <scope>NUCLEOTIDE SEQUENCE</scope>
</reference>
<organism evidence="1">
    <name type="scientific">Tanacetum cinerariifolium</name>
    <name type="common">Dalmatian daisy</name>
    <name type="synonym">Chrysanthemum cinerariifolium</name>
    <dbReference type="NCBI Taxonomy" id="118510"/>
    <lineage>
        <taxon>Eukaryota</taxon>
        <taxon>Viridiplantae</taxon>
        <taxon>Streptophyta</taxon>
        <taxon>Embryophyta</taxon>
        <taxon>Tracheophyta</taxon>
        <taxon>Spermatophyta</taxon>
        <taxon>Magnoliopsida</taxon>
        <taxon>eudicotyledons</taxon>
        <taxon>Gunneridae</taxon>
        <taxon>Pentapetalae</taxon>
        <taxon>asterids</taxon>
        <taxon>campanulids</taxon>
        <taxon>Asterales</taxon>
        <taxon>Asteraceae</taxon>
        <taxon>Asteroideae</taxon>
        <taxon>Anthemideae</taxon>
        <taxon>Anthemidinae</taxon>
        <taxon>Tanacetum</taxon>
    </lineage>
</organism>